<gene>
    <name evidence="2" type="ORF">G3T16_03865</name>
</gene>
<proteinExistence type="predicted"/>
<protein>
    <submittedName>
        <fullName evidence="2">Uncharacterized protein</fullName>
    </submittedName>
</protein>
<evidence type="ECO:0000256" key="1">
    <source>
        <dbReference type="SAM" id="SignalP"/>
    </source>
</evidence>
<dbReference type="Proteomes" id="UP000477680">
    <property type="component" value="Chromosome"/>
</dbReference>
<evidence type="ECO:0000313" key="2">
    <source>
        <dbReference type="EMBL" id="QIB64660.1"/>
    </source>
</evidence>
<reference evidence="2 3" key="1">
    <citation type="submission" date="2020-02" db="EMBL/GenBank/DDBJ databases">
        <title>Genome sequencing for Kineobactrum sp. M2.</title>
        <authorList>
            <person name="Park S.-J."/>
        </authorList>
    </citation>
    <scope>NUCLEOTIDE SEQUENCE [LARGE SCALE GENOMIC DNA]</scope>
    <source>
        <strain evidence="2 3">M2</strain>
    </source>
</reference>
<dbReference type="AlphaFoldDB" id="A0A6C0TXV0"/>
<dbReference type="KEGG" id="kim:G3T16_03865"/>
<keyword evidence="1" id="KW-0732">Signal</keyword>
<name>A0A6C0TXV0_9GAMM</name>
<sequence length="109" mass="11471">MKAIAALTTALVVAGSALAAQAARDDSRHLVLCKSEVETALGEGSRSKLLTIKRRRGPDELRLKVVPEQGGSMVVRCSVSDGRVQLFDRDGVALNLRGAGGREAVSLTD</sequence>
<accession>A0A6C0TXV0</accession>
<dbReference type="EMBL" id="CP048711">
    <property type="protein sequence ID" value="QIB64660.1"/>
    <property type="molecule type" value="Genomic_DNA"/>
</dbReference>
<feature type="chain" id="PRO_5025525754" evidence="1">
    <location>
        <begin position="20"/>
        <end position="109"/>
    </location>
</feature>
<keyword evidence="3" id="KW-1185">Reference proteome</keyword>
<evidence type="ECO:0000313" key="3">
    <source>
        <dbReference type="Proteomes" id="UP000477680"/>
    </source>
</evidence>
<dbReference type="RefSeq" id="WP_163493910.1">
    <property type="nucleotide sequence ID" value="NZ_CP048711.1"/>
</dbReference>
<organism evidence="2 3">
    <name type="scientific">Kineobactrum salinum</name>
    <dbReference type="NCBI Taxonomy" id="2708301"/>
    <lineage>
        <taxon>Bacteria</taxon>
        <taxon>Pseudomonadati</taxon>
        <taxon>Pseudomonadota</taxon>
        <taxon>Gammaproteobacteria</taxon>
        <taxon>Cellvibrionales</taxon>
        <taxon>Halieaceae</taxon>
        <taxon>Kineobactrum</taxon>
    </lineage>
</organism>
<feature type="signal peptide" evidence="1">
    <location>
        <begin position="1"/>
        <end position="19"/>
    </location>
</feature>